<feature type="compositionally biased region" description="Polar residues" evidence="2">
    <location>
        <begin position="54"/>
        <end position="64"/>
    </location>
</feature>
<gene>
    <name evidence="5" type="ORF">MCUN1_000641</name>
</gene>
<feature type="compositionally biased region" description="Low complexity" evidence="2">
    <location>
        <begin position="387"/>
        <end position="409"/>
    </location>
</feature>
<accession>A0AAF0ESZ0</accession>
<dbReference type="EMBL" id="CP119877">
    <property type="protein sequence ID" value="WFD33821.1"/>
    <property type="molecule type" value="Genomic_DNA"/>
</dbReference>
<feature type="domain" description="Hpc2-related" evidence="3">
    <location>
        <begin position="248"/>
        <end position="297"/>
    </location>
</feature>
<feature type="compositionally biased region" description="Low complexity" evidence="2">
    <location>
        <begin position="359"/>
        <end position="379"/>
    </location>
</feature>
<evidence type="ECO:0000313" key="5">
    <source>
        <dbReference type="EMBL" id="WFD33821.1"/>
    </source>
</evidence>
<keyword evidence="1" id="KW-0597">Phosphoprotein</keyword>
<evidence type="ECO:0000259" key="3">
    <source>
        <dbReference type="Pfam" id="PF08729"/>
    </source>
</evidence>
<evidence type="ECO:0000313" key="6">
    <source>
        <dbReference type="Proteomes" id="UP001219933"/>
    </source>
</evidence>
<feature type="compositionally biased region" description="Basic and acidic residues" evidence="2">
    <location>
        <begin position="410"/>
        <end position="419"/>
    </location>
</feature>
<evidence type="ECO:0000256" key="2">
    <source>
        <dbReference type="SAM" id="MobiDB-lite"/>
    </source>
</evidence>
<dbReference type="Pfam" id="PF14075">
    <property type="entry name" value="UBN_AB"/>
    <property type="match status" value="1"/>
</dbReference>
<feature type="region of interest" description="Disordered" evidence="2">
    <location>
        <begin position="243"/>
        <end position="263"/>
    </location>
</feature>
<organism evidence="5 6">
    <name type="scientific">Malassezia cuniculi</name>
    <dbReference type="NCBI Taxonomy" id="948313"/>
    <lineage>
        <taxon>Eukaryota</taxon>
        <taxon>Fungi</taxon>
        <taxon>Dikarya</taxon>
        <taxon>Basidiomycota</taxon>
        <taxon>Ustilaginomycotina</taxon>
        <taxon>Malasseziomycetes</taxon>
        <taxon>Malasseziales</taxon>
        <taxon>Malasseziaceae</taxon>
        <taxon>Malassezia</taxon>
    </lineage>
</organism>
<feature type="region of interest" description="Disordered" evidence="2">
    <location>
        <begin position="545"/>
        <end position="582"/>
    </location>
</feature>
<evidence type="ECO:0008006" key="7">
    <source>
        <dbReference type="Google" id="ProtNLM"/>
    </source>
</evidence>
<dbReference type="Pfam" id="PF08729">
    <property type="entry name" value="HUN"/>
    <property type="match status" value="1"/>
</dbReference>
<feature type="compositionally biased region" description="Basic and acidic residues" evidence="2">
    <location>
        <begin position="545"/>
        <end position="561"/>
    </location>
</feature>
<feature type="compositionally biased region" description="Low complexity" evidence="2">
    <location>
        <begin position="114"/>
        <end position="123"/>
    </location>
</feature>
<dbReference type="AlphaFoldDB" id="A0AAF0ESZ0"/>
<feature type="region of interest" description="Disordered" evidence="2">
    <location>
        <begin position="1"/>
        <end position="166"/>
    </location>
</feature>
<protein>
    <recommendedName>
        <fullName evidence="7">Ubinuclein middle domain-containing protein</fullName>
    </recommendedName>
</protein>
<evidence type="ECO:0000259" key="4">
    <source>
        <dbReference type="Pfam" id="PF14075"/>
    </source>
</evidence>
<evidence type="ECO:0000256" key="1">
    <source>
        <dbReference type="ARBA" id="ARBA00022553"/>
    </source>
</evidence>
<feature type="compositionally biased region" description="Basic and acidic residues" evidence="2">
    <location>
        <begin position="102"/>
        <end position="113"/>
    </location>
</feature>
<dbReference type="InterPro" id="IPR014840">
    <property type="entry name" value="HRD"/>
</dbReference>
<feature type="compositionally biased region" description="Basic and acidic residues" evidence="2">
    <location>
        <begin position="254"/>
        <end position="263"/>
    </location>
</feature>
<dbReference type="InterPro" id="IPR026947">
    <property type="entry name" value="UBN_middle_dom"/>
</dbReference>
<keyword evidence="6" id="KW-1185">Reference proteome</keyword>
<feature type="compositionally biased region" description="Basic and acidic residues" evidence="2">
    <location>
        <begin position="349"/>
        <end position="358"/>
    </location>
</feature>
<dbReference type="Proteomes" id="UP001219933">
    <property type="component" value="Chromosome 1"/>
</dbReference>
<feature type="region of interest" description="Disordered" evidence="2">
    <location>
        <begin position="340"/>
        <end position="428"/>
    </location>
</feature>
<feature type="compositionally biased region" description="Basic and acidic residues" evidence="2">
    <location>
        <begin position="1"/>
        <end position="15"/>
    </location>
</feature>
<name>A0AAF0ESZ0_9BASI</name>
<proteinExistence type="predicted"/>
<feature type="compositionally biased region" description="Low complexity" evidence="2">
    <location>
        <begin position="39"/>
        <end position="49"/>
    </location>
</feature>
<reference evidence="5" key="1">
    <citation type="submission" date="2023-03" db="EMBL/GenBank/DDBJ databases">
        <title>Mating type loci evolution in Malassezia.</title>
        <authorList>
            <person name="Coelho M.A."/>
        </authorList>
    </citation>
    <scope>NUCLEOTIDE SEQUENCE</scope>
    <source>
        <strain evidence="5">CBS 11721</strain>
    </source>
</reference>
<sequence>MSNNSHHDTQAHVTEDVPMPPAGETNVRDADTSSGGVLNDTNTCTPNNPDDVKSTATEGSSNTTEKQEDTLPEDTPAGAAETTGHALAPISDAGKDANAAPVEEKRGVQEKDNTAATEAAEAAAAEDDNGSNSDDAQGASNKRPRSPSPVDDSDFMSQPPPRPTIRLEVVVNPEGTSKRDYIVNIPRMAVNRLKGQHPRWAQWYSSMYLNTSTETSVPDTSLSQQELHDLGGLAKLLQKYPSGGTVSHKKRRHDEHDVGSYDTKDPFVDDSELVYDEPAYCVKMLTNGFYVAAGPVEFETKEARSSSASSSAFRSSLANSKGVSRRMAGYAGITNKLLAKRAASRKGKPAAEPEKKNEPQQQAAPAPAPAVATASATPAESKPADLPAASTTAEEPAPVKTAAPAIAPKPAEESGESKPKKNKYPTRPVHPQLQQMFDNLKVLVQRASFAVKTKFPPELKPPLIETAKLAVELDEYNDNFFNILPSIFPYNRFTMMKLTKREFFHKHMEYYRDLQEEHLDTLYGQMHASLPEQISEYNAAMEEWRSKGNVSKPKEEDKNTANDDSIAAETEADVTQDAAPGDEPVKRFRWSEAMREELFTVVTVENAMSEIRNEKLKLENSPETYSEINARKSLYKRIADFIPEEGWINTTNVSREYGLLKKRRDRQDMDDDFI</sequence>
<feature type="domain" description="Ubinuclein middle" evidence="4">
    <location>
        <begin position="426"/>
        <end position="655"/>
    </location>
</feature>